<protein>
    <submittedName>
        <fullName evidence="2">Uncharacterized protein</fullName>
    </submittedName>
</protein>
<evidence type="ECO:0000313" key="2">
    <source>
        <dbReference type="EMBL" id="SBV97646.1"/>
    </source>
</evidence>
<keyword evidence="1" id="KW-0175">Coiled coil</keyword>
<proteinExistence type="predicted"/>
<sequence>MDFPAAPPAAINPLWYAVFCDPEPLPANAPLRNRALSRVLRALLRPGFRHVYAMRRLHCGAGWLLFNPHSACIDVLEFAGDAFARQVFAEAGAGRCRVVAVATRRPAAWVPRLSATCVSAVAHLLGVPSRPWTTPRALYRQLQQQEVSMGSVFSPPKPDTKAADAAARQAKEEAAALEARNQARLRTLKAGQSGRSLLAYDGTGEAGVKTTLGAG</sequence>
<accession>A0A212JE05</accession>
<feature type="coiled-coil region" evidence="1">
    <location>
        <begin position="160"/>
        <end position="187"/>
    </location>
</feature>
<organism evidence="2">
    <name type="scientific">uncultured Alphaproteobacteria bacterium</name>
    <dbReference type="NCBI Taxonomy" id="91750"/>
    <lineage>
        <taxon>Bacteria</taxon>
        <taxon>Pseudomonadati</taxon>
        <taxon>Pseudomonadota</taxon>
        <taxon>Alphaproteobacteria</taxon>
        <taxon>environmental samples</taxon>
    </lineage>
</organism>
<name>A0A212JE05_9PROT</name>
<evidence type="ECO:0000256" key="1">
    <source>
        <dbReference type="SAM" id="Coils"/>
    </source>
</evidence>
<gene>
    <name evidence="2" type="ORF">KL86APRO_10911</name>
</gene>
<dbReference type="AlphaFoldDB" id="A0A212JE05"/>
<dbReference type="EMBL" id="FLUO01000001">
    <property type="protein sequence ID" value="SBV97646.1"/>
    <property type="molecule type" value="Genomic_DNA"/>
</dbReference>
<reference evidence="2" key="1">
    <citation type="submission" date="2016-04" db="EMBL/GenBank/DDBJ databases">
        <authorList>
            <person name="Evans L.H."/>
            <person name="Alamgir A."/>
            <person name="Owens N."/>
            <person name="Weber N.D."/>
            <person name="Virtaneva K."/>
            <person name="Barbian K."/>
            <person name="Babar A."/>
            <person name="Rosenke K."/>
        </authorList>
    </citation>
    <scope>NUCLEOTIDE SEQUENCE</scope>
    <source>
        <strain evidence="2">86</strain>
    </source>
</reference>